<protein>
    <submittedName>
        <fullName evidence="1">Uncharacterized protein</fullName>
    </submittedName>
</protein>
<accession>A0A1A8QP24</accession>
<feature type="non-terminal residue" evidence="1">
    <location>
        <position position="63"/>
    </location>
</feature>
<name>A0A1A8QP24_9TELE</name>
<gene>
    <name evidence="1" type="primary">Nfu_g_1_009111</name>
</gene>
<proteinExistence type="predicted"/>
<reference evidence="1" key="1">
    <citation type="submission" date="2016-05" db="EMBL/GenBank/DDBJ databases">
        <authorList>
            <person name="Lavstsen T."/>
            <person name="Jespersen J.S."/>
        </authorList>
    </citation>
    <scope>NUCLEOTIDE SEQUENCE</scope>
    <source>
        <tissue evidence="1">Brain</tissue>
    </source>
</reference>
<sequence>SRRQSSRFIGRSTFLPSFMVTSFGVAERMTLRKQVALMSFRRRVSGLSFRDRVRSSSCGSGSE</sequence>
<feature type="non-terminal residue" evidence="1">
    <location>
        <position position="1"/>
    </location>
</feature>
<organism evidence="1">
    <name type="scientific">Nothobranchius pienaari</name>
    <dbReference type="NCBI Taxonomy" id="704102"/>
    <lineage>
        <taxon>Eukaryota</taxon>
        <taxon>Metazoa</taxon>
        <taxon>Chordata</taxon>
        <taxon>Craniata</taxon>
        <taxon>Vertebrata</taxon>
        <taxon>Euteleostomi</taxon>
        <taxon>Actinopterygii</taxon>
        <taxon>Neopterygii</taxon>
        <taxon>Teleostei</taxon>
        <taxon>Neoteleostei</taxon>
        <taxon>Acanthomorphata</taxon>
        <taxon>Ovalentaria</taxon>
        <taxon>Atherinomorphae</taxon>
        <taxon>Cyprinodontiformes</taxon>
        <taxon>Nothobranchiidae</taxon>
        <taxon>Nothobranchius</taxon>
    </lineage>
</organism>
<evidence type="ECO:0000313" key="1">
    <source>
        <dbReference type="EMBL" id="SBR95296.1"/>
    </source>
</evidence>
<dbReference type="EMBL" id="HAEG01013557">
    <property type="protein sequence ID" value="SBR95296.1"/>
    <property type="molecule type" value="Transcribed_RNA"/>
</dbReference>
<dbReference type="AlphaFoldDB" id="A0A1A8QP24"/>
<reference evidence="1" key="2">
    <citation type="submission" date="2016-06" db="EMBL/GenBank/DDBJ databases">
        <title>The genome of a short-lived fish provides insights into sex chromosome evolution and the genetic control of aging.</title>
        <authorList>
            <person name="Reichwald K."/>
            <person name="Felder M."/>
            <person name="Petzold A."/>
            <person name="Koch P."/>
            <person name="Groth M."/>
            <person name="Platzer M."/>
        </authorList>
    </citation>
    <scope>NUCLEOTIDE SEQUENCE</scope>
    <source>
        <tissue evidence="1">Brain</tissue>
    </source>
</reference>